<reference evidence="2" key="2">
    <citation type="journal article" date="2015" name="Data Brief">
        <title>Shoot transcriptome of the giant reed, Arundo donax.</title>
        <authorList>
            <person name="Barrero R.A."/>
            <person name="Guerrero F.D."/>
            <person name="Moolhuijzen P."/>
            <person name="Goolsby J.A."/>
            <person name="Tidwell J."/>
            <person name="Bellgard S.E."/>
            <person name="Bellgard M.I."/>
        </authorList>
    </citation>
    <scope>NUCLEOTIDE SEQUENCE</scope>
    <source>
        <tissue evidence="2">Shoot tissue taken approximately 20 cm above the soil surface</tissue>
    </source>
</reference>
<proteinExistence type="predicted"/>
<name>A0A0A9HT67_ARUDO</name>
<evidence type="ECO:0000256" key="1">
    <source>
        <dbReference type="SAM" id="MobiDB-lite"/>
    </source>
</evidence>
<reference evidence="2" key="1">
    <citation type="submission" date="2014-09" db="EMBL/GenBank/DDBJ databases">
        <authorList>
            <person name="Magalhaes I.L.F."/>
            <person name="Oliveira U."/>
            <person name="Santos F.R."/>
            <person name="Vidigal T.H.D.A."/>
            <person name="Brescovit A.D."/>
            <person name="Santos A.J."/>
        </authorList>
    </citation>
    <scope>NUCLEOTIDE SEQUENCE</scope>
    <source>
        <tissue evidence="2">Shoot tissue taken approximately 20 cm above the soil surface</tissue>
    </source>
</reference>
<sequence>MWTWKRDCQGLGVEGCKSDHSFKNIIGERDEGETEPYARPANPKLEASPDGDGPEVPRLYPPL</sequence>
<feature type="region of interest" description="Disordered" evidence="1">
    <location>
        <begin position="27"/>
        <end position="63"/>
    </location>
</feature>
<dbReference type="AlphaFoldDB" id="A0A0A9HT67"/>
<protein>
    <submittedName>
        <fullName evidence="2">Uncharacterized protein</fullName>
    </submittedName>
</protein>
<evidence type="ECO:0000313" key="2">
    <source>
        <dbReference type="EMBL" id="JAE39019.1"/>
    </source>
</evidence>
<organism evidence="2">
    <name type="scientific">Arundo donax</name>
    <name type="common">Giant reed</name>
    <name type="synonym">Donax arundinaceus</name>
    <dbReference type="NCBI Taxonomy" id="35708"/>
    <lineage>
        <taxon>Eukaryota</taxon>
        <taxon>Viridiplantae</taxon>
        <taxon>Streptophyta</taxon>
        <taxon>Embryophyta</taxon>
        <taxon>Tracheophyta</taxon>
        <taxon>Spermatophyta</taxon>
        <taxon>Magnoliopsida</taxon>
        <taxon>Liliopsida</taxon>
        <taxon>Poales</taxon>
        <taxon>Poaceae</taxon>
        <taxon>PACMAD clade</taxon>
        <taxon>Arundinoideae</taxon>
        <taxon>Arundineae</taxon>
        <taxon>Arundo</taxon>
    </lineage>
</organism>
<dbReference type="EMBL" id="GBRH01158877">
    <property type="protein sequence ID" value="JAE39019.1"/>
    <property type="molecule type" value="Transcribed_RNA"/>
</dbReference>
<accession>A0A0A9HT67</accession>